<feature type="region of interest" description="Disordered" evidence="1">
    <location>
        <begin position="67"/>
        <end position="108"/>
    </location>
</feature>
<name>A0AAE0ILG9_9PEZI</name>
<dbReference type="Proteomes" id="UP001286456">
    <property type="component" value="Unassembled WGS sequence"/>
</dbReference>
<dbReference type="Pfam" id="PF06916">
    <property type="entry name" value="FAM210A-B_dom"/>
    <property type="match status" value="1"/>
</dbReference>
<dbReference type="AlphaFoldDB" id="A0AAE0ILG9"/>
<dbReference type="EMBL" id="JAUEPO010000003">
    <property type="protein sequence ID" value="KAK3327292.1"/>
    <property type="molecule type" value="Genomic_DNA"/>
</dbReference>
<protein>
    <recommendedName>
        <fullName evidence="2">DUF1279 domain-containing protein</fullName>
    </recommendedName>
</protein>
<dbReference type="InterPro" id="IPR009688">
    <property type="entry name" value="FAM210A/B-like_dom"/>
</dbReference>
<dbReference type="GO" id="GO:0005739">
    <property type="term" value="C:mitochondrion"/>
    <property type="evidence" value="ECO:0007669"/>
    <property type="project" value="TreeGrafter"/>
</dbReference>
<evidence type="ECO:0000313" key="3">
    <source>
        <dbReference type="EMBL" id="KAK3327292.1"/>
    </source>
</evidence>
<reference evidence="3" key="2">
    <citation type="submission" date="2023-06" db="EMBL/GenBank/DDBJ databases">
        <authorList>
            <consortium name="Lawrence Berkeley National Laboratory"/>
            <person name="Haridas S."/>
            <person name="Hensen N."/>
            <person name="Bonometti L."/>
            <person name="Westerberg I."/>
            <person name="Brannstrom I.O."/>
            <person name="Guillou S."/>
            <person name="Cros-Aarteil S."/>
            <person name="Calhoun S."/>
            <person name="Kuo A."/>
            <person name="Mondo S."/>
            <person name="Pangilinan J."/>
            <person name="Riley R."/>
            <person name="Labutti K."/>
            <person name="Andreopoulos B."/>
            <person name="Lipzen A."/>
            <person name="Chen C."/>
            <person name="Yanf M."/>
            <person name="Daum C."/>
            <person name="Ng V."/>
            <person name="Clum A."/>
            <person name="Steindorff A."/>
            <person name="Ohm R."/>
            <person name="Martin F."/>
            <person name="Silar P."/>
            <person name="Natvig D."/>
            <person name="Lalanne C."/>
            <person name="Gautier V."/>
            <person name="Ament-Velasquez S.L."/>
            <person name="Kruys A."/>
            <person name="Hutchinson M.I."/>
            <person name="Powell A.J."/>
            <person name="Barry K."/>
            <person name="Miller A.N."/>
            <person name="Grigoriev I.V."/>
            <person name="Debuchy R."/>
            <person name="Gladieux P."/>
            <person name="Thoren M.H."/>
            <person name="Johannesson H."/>
        </authorList>
    </citation>
    <scope>NUCLEOTIDE SEQUENCE</scope>
    <source>
        <strain evidence="3">SMH4131-1</strain>
    </source>
</reference>
<keyword evidence="4" id="KW-1185">Reference proteome</keyword>
<dbReference type="PANTHER" id="PTHR21377">
    <property type="entry name" value="PROTEIN FAM210B, MITOCHONDRIAL"/>
    <property type="match status" value="1"/>
</dbReference>
<organism evidence="3 4">
    <name type="scientific">Cercophora scortea</name>
    <dbReference type="NCBI Taxonomy" id="314031"/>
    <lineage>
        <taxon>Eukaryota</taxon>
        <taxon>Fungi</taxon>
        <taxon>Dikarya</taxon>
        <taxon>Ascomycota</taxon>
        <taxon>Pezizomycotina</taxon>
        <taxon>Sordariomycetes</taxon>
        <taxon>Sordariomycetidae</taxon>
        <taxon>Sordariales</taxon>
        <taxon>Lasiosphaeriaceae</taxon>
        <taxon>Cercophora</taxon>
    </lineage>
</organism>
<proteinExistence type="predicted"/>
<dbReference type="PANTHER" id="PTHR21377:SF0">
    <property type="entry name" value="PROTEIN FAM210B, MITOCHONDRIAL"/>
    <property type="match status" value="1"/>
</dbReference>
<dbReference type="InterPro" id="IPR045866">
    <property type="entry name" value="FAM210A/B-like"/>
</dbReference>
<comment type="caution">
    <text evidence="3">The sequence shown here is derived from an EMBL/GenBank/DDBJ whole genome shotgun (WGS) entry which is preliminary data.</text>
</comment>
<feature type="compositionally biased region" description="Basic residues" evidence="1">
    <location>
        <begin position="81"/>
        <end position="90"/>
    </location>
</feature>
<evidence type="ECO:0000259" key="2">
    <source>
        <dbReference type="Pfam" id="PF06916"/>
    </source>
</evidence>
<accession>A0AAE0ILG9</accession>
<reference evidence="3" key="1">
    <citation type="journal article" date="2023" name="Mol. Phylogenet. Evol.">
        <title>Genome-scale phylogeny and comparative genomics of the fungal order Sordariales.</title>
        <authorList>
            <person name="Hensen N."/>
            <person name="Bonometti L."/>
            <person name="Westerberg I."/>
            <person name="Brannstrom I.O."/>
            <person name="Guillou S."/>
            <person name="Cros-Aarteil S."/>
            <person name="Calhoun S."/>
            <person name="Haridas S."/>
            <person name="Kuo A."/>
            <person name="Mondo S."/>
            <person name="Pangilinan J."/>
            <person name="Riley R."/>
            <person name="LaButti K."/>
            <person name="Andreopoulos B."/>
            <person name="Lipzen A."/>
            <person name="Chen C."/>
            <person name="Yan M."/>
            <person name="Daum C."/>
            <person name="Ng V."/>
            <person name="Clum A."/>
            <person name="Steindorff A."/>
            <person name="Ohm R.A."/>
            <person name="Martin F."/>
            <person name="Silar P."/>
            <person name="Natvig D.O."/>
            <person name="Lalanne C."/>
            <person name="Gautier V."/>
            <person name="Ament-Velasquez S.L."/>
            <person name="Kruys A."/>
            <person name="Hutchinson M.I."/>
            <person name="Powell A.J."/>
            <person name="Barry K."/>
            <person name="Miller A.N."/>
            <person name="Grigoriev I.V."/>
            <person name="Debuchy R."/>
            <person name="Gladieux P."/>
            <person name="Hiltunen Thoren M."/>
            <person name="Johannesson H."/>
        </authorList>
    </citation>
    <scope>NUCLEOTIDE SEQUENCE</scope>
    <source>
        <strain evidence="3">SMH4131-1</strain>
    </source>
</reference>
<feature type="domain" description="DUF1279" evidence="2">
    <location>
        <begin position="112"/>
        <end position="246"/>
    </location>
</feature>
<evidence type="ECO:0000256" key="1">
    <source>
        <dbReference type="SAM" id="MobiDB-lite"/>
    </source>
</evidence>
<gene>
    <name evidence="3" type="ORF">B0T19DRAFT_158711</name>
</gene>
<evidence type="ECO:0000313" key="4">
    <source>
        <dbReference type="Proteomes" id="UP001286456"/>
    </source>
</evidence>
<sequence>MLRATVDALLGGSVASRRIARDAAGRAARQLWTRQITTRTAPVPRNPRATMSQFLAQRFANIRPSTKAGQQLKAASFTPRRPFHSSRPRRSQQSSNANPKTDAAEPTSLSERLKKLSREYGWTAVGVYLGLSVLDFPFCFLLVRVVGTDKIAEVEEIVVRNVQKVIPERAKEFWHDYRAALKTNEREEFGNNHISEGVEMAGWGVKEAEEKRKQEGASLATQLALAYAIHKSFIFVRVPLTAAILPKVVKVLRSFGWKIGKKKPTKP</sequence>